<feature type="compositionally biased region" description="Polar residues" evidence="1">
    <location>
        <begin position="1"/>
        <end position="15"/>
    </location>
</feature>
<evidence type="ECO:0000313" key="3">
    <source>
        <dbReference type="Proteomes" id="UP000187013"/>
    </source>
</evidence>
<gene>
    <name evidence="2" type="ORF">ZYGR_0AS01610</name>
</gene>
<feature type="region of interest" description="Disordered" evidence="1">
    <location>
        <begin position="1"/>
        <end position="36"/>
    </location>
</feature>
<reference evidence="2 3" key="1">
    <citation type="submission" date="2016-08" db="EMBL/GenBank/DDBJ databases">
        <title>Draft genome sequence of allopolyploid Zygosaccharomyces rouxii.</title>
        <authorList>
            <person name="Watanabe J."/>
            <person name="Uehara K."/>
            <person name="Mogi Y."/>
            <person name="Tsukioka Y."/>
        </authorList>
    </citation>
    <scope>NUCLEOTIDE SEQUENCE [LARGE SCALE GENOMIC DNA]</scope>
    <source>
        <strain evidence="2 3">NBRC 110957</strain>
    </source>
</reference>
<name>A0A1Q3AGL5_ZYGRO</name>
<dbReference type="EMBL" id="BDGX01000045">
    <property type="protein sequence ID" value="GAV54838.1"/>
    <property type="molecule type" value="Genomic_DNA"/>
</dbReference>
<dbReference type="Proteomes" id="UP000187013">
    <property type="component" value="Unassembled WGS sequence"/>
</dbReference>
<organism evidence="2 3">
    <name type="scientific">Zygosaccharomyces rouxii</name>
    <dbReference type="NCBI Taxonomy" id="4956"/>
    <lineage>
        <taxon>Eukaryota</taxon>
        <taxon>Fungi</taxon>
        <taxon>Dikarya</taxon>
        <taxon>Ascomycota</taxon>
        <taxon>Saccharomycotina</taxon>
        <taxon>Saccharomycetes</taxon>
        <taxon>Saccharomycetales</taxon>
        <taxon>Saccharomycetaceae</taxon>
        <taxon>Zygosaccharomyces</taxon>
    </lineage>
</organism>
<accession>A0A1Q3AGL5</accession>
<protein>
    <submittedName>
        <fullName evidence="2">Uncharacterized protein</fullName>
    </submittedName>
</protein>
<dbReference type="OrthoDB" id="4036276at2759"/>
<evidence type="ECO:0000313" key="2">
    <source>
        <dbReference type="EMBL" id="GAV54838.1"/>
    </source>
</evidence>
<sequence length="297" mass="33661">MDFTSDSRVGSQSGRPQEEVPSGSSSGSSELNPEQELLLRLQDAKDSLLSKRNALVREIGTLQSKESPVEYKRTALLDLAELVPTSSSVRETKSSTAFQDGSTAVQEELRHKHDCLPLLNMDLRLSYLRETYPYASLVLVDSSNLHVEFTRRPNDYFQLDLQLPQGPAVLSTNVRWPLRKLEGCSNPTAILQGCYEFDRLRCKRDGIFQQIWSSLQAKGVSHRISGSLLSLWRNDLLLQLRLEIEIKDLFPQTHLQARLFKNEKPLSSPDVQRILQGLMQEYGVVRGVLELCRSCFI</sequence>
<comment type="caution">
    <text evidence="2">The sequence shown here is derived from an EMBL/GenBank/DDBJ whole genome shotgun (WGS) entry which is preliminary data.</text>
</comment>
<proteinExistence type="predicted"/>
<dbReference type="AlphaFoldDB" id="A0A1Q3AGL5"/>
<evidence type="ECO:0000256" key="1">
    <source>
        <dbReference type="SAM" id="MobiDB-lite"/>
    </source>
</evidence>